<evidence type="ECO:0008006" key="4">
    <source>
        <dbReference type="Google" id="ProtNLM"/>
    </source>
</evidence>
<accession>A0ABU9SRX8</accession>
<feature type="signal peptide" evidence="1">
    <location>
        <begin position="1"/>
        <end position="29"/>
    </location>
</feature>
<sequence>MFCWYRSKIVAYSAFILLVSCGGINRVSAQSGVPELPESSVRISGFGTLGLTHSSGPDGWGYRRAISQPQNDGGTRADTDSRLGVQLNYAPSVQFELVGQLVATRRSSYAPLSDSIEWAFAAYRPQTDLTFRIGRLNIDAFLLANYRNVGFAYHFTRPPVDFYASLPHTLDGADISKTLQFDNSLWRFKAYGGKSRSGDLSENARVAVKPVVGITTTRETSELTLRAGVAYSGLSDNPTVLKPIISGLESISAIEIPEVAEQARQLQARLDNSNAHVVYYTLSARYEVSDWLWTFEVTKVKGHPSAHMTSGYAGAGKRFDAVTLFAGVSLISSPNLPSFTPEWSSALTSVLGESEAQKIQRLGSAAEFAINKSGANQQSYSVGARWDFHSNMALKIQWDHIQIDHYGGRLWANATMASGNANVTTVLLDFIF</sequence>
<dbReference type="RefSeq" id="WP_342881031.1">
    <property type="nucleotide sequence ID" value="NZ_JBBMQS010000002.1"/>
</dbReference>
<dbReference type="Proteomes" id="UP001461163">
    <property type="component" value="Unassembled WGS sequence"/>
</dbReference>
<evidence type="ECO:0000256" key="1">
    <source>
        <dbReference type="SAM" id="SignalP"/>
    </source>
</evidence>
<dbReference type="Gene3D" id="2.40.160.10">
    <property type="entry name" value="Porin"/>
    <property type="match status" value="1"/>
</dbReference>
<feature type="chain" id="PRO_5045570167" description="Porin domain-containing protein" evidence="1">
    <location>
        <begin position="30"/>
        <end position="432"/>
    </location>
</feature>
<dbReference type="SUPFAM" id="SSF56935">
    <property type="entry name" value="Porins"/>
    <property type="match status" value="1"/>
</dbReference>
<reference evidence="2 3" key="1">
    <citation type="submission" date="2024-03" db="EMBL/GenBank/DDBJ databases">
        <title>Community enrichment and isolation of bacterial strains for fucoidan degradation.</title>
        <authorList>
            <person name="Sichert A."/>
        </authorList>
    </citation>
    <scope>NUCLEOTIDE SEQUENCE [LARGE SCALE GENOMIC DNA]</scope>
    <source>
        <strain evidence="2 3">AS12</strain>
    </source>
</reference>
<gene>
    <name evidence="2" type="ORF">WNY77_04420</name>
</gene>
<protein>
    <recommendedName>
        <fullName evidence="4">Porin domain-containing protein</fullName>
    </recommendedName>
</protein>
<dbReference type="EMBL" id="JBBMQS010000002">
    <property type="protein sequence ID" value="MEM5496639.1"/>
    <property type="molecule type" value="Genomic_DNA"/>
</dbReference>
<evidence type="ECO:0000313" key="2">
    <source>
        <dbReference type="EMBL" id="MEM5496639.1"/>
    </source>
</evidence>
<organism evidence="2 3">
    <name type="scientific">Paraglaciecola mesophila</name>
    <dbReference type="NCBI Taxonomy" id="197222"/>
    <lineage>
        <taxon>Bacteria</taxon>
        <taxon>Pseudomonadati</taxon>
        <taxon>Pseudomonadota</taxon>
        <taxon>Gammaproteobacteria</taxon>
        <taxon>Alteromonadales</taxon>
        <taxon>Alteromonadaceae</taxon>
        <taxon>Paraglaciecola</taxon>
    </lineage>
</organism>
<evidence type="ECO:0000313" key="3">
    <source>
        <dbReference type="Proteomes" id="UP001461163"/>
    </source>
</evidence>
<comment type="caution">
    <text evidence="2">The sequence shown here is derived from an EMBL/GenBank/DDBJ whole genome shotgun (WGS) entry which is preliminary data.</text>
</comment>
<dbReference type="InterPro" id="IPR023614">
    <property type="entry name" value="Porin_dom_sf"/>
</dbReference>
<proteinExistence type="predicted"/>
<keyword evidence="3" id="KW-1185">Reference proteome</keyword>
<name>A0ABU9SRX8_9ALTE</name>
<keyword evidence="1" id="KW-0732">Signal</keyword>
<dbReference type="PROSITE" id="PS51257">
    <property type="entry name" value="PROKAR_LIPOPROTEIN"/>
    <property type="match status" value="1"/>
</dbReference>